<sequence>MPNILTINLRILRQAFCPPKIRLFSPGRVAANLRKILQAREQTEKID</sequence>
<reference evidence="1" key="1">
    <citation type="journal article" date="2020" name="Nature">
        <title>Giant virus diversity and host interactions through global metagenomics.</title>
        <authorList>
            <person name="Schulz F."/>
            <person name="Roux S."/>
            <person name="Paez-Espino D."/>
            <person name="Jungbluth S."/>
            <person name="Walsh D.A."/>
            <person name="Denef V.J."/>
            <person name="McMahon K.D."/>
            <person name="Konstantinidis K.T."/>
            <person name="Eloe-Fadrosh E.A."/>
            <person name="Kyrpides N.C."/>
            <person name="Woyke T."/>
        </authorList>
    </citation>
    <scope>NUCLEOTIDE SEQUENCE</scope>
    <source>
        <strain evidence="1">GVMAG-M-3300020192-26</strain>
    </source>
</reference>
<proteinExistence type="predicted"/>
<protein>
    <submittedName>
        <fullName evidence="1">Uncharacterized protein</fullName>
    </submittedName>
</protein>
<evidence type="ECO:0000313" key="1">
    <source>
        <dbReference type="EMBL" id="QHT00260.1"/>
    </source>
</evidence>
<accession>A0A6C0C8X4</accession>
<organism evidence="1">
    <name type="scientific">viral metagenome</name>
    <dbReference type="NCBI Taxonomy" id="1070528"/>
    <lineage>
        <taxon>unclassified sequences</taxon>
        <taxon>metagenomes</taxon>
        <taxon>organismal metagenomes</taxon>
    </lineage>
</organism>
<dbReference type="AlphaFoldDB" id="A0A6C0C8X4"/>
<name>A0A6C0C8X4_9ZZZZ</name>
<dbReference type="EMBL" id="MN739353">
    <property type="protein sequence ID" value="QHT00260.1"/>
    <property type="molecule type" value="Genomic_DNA"/>
</dbReference>